<gene>
    <name evidence="2" type="ORF">J1N35_007710</name>
</gene>
<dbReference type="Proteomes" id="UP000828251">
    <property type="component" value="Unassembled WGS sequence"/>
</dbReference>
<proteinExistence type="predicted"/>
<comment type="caution">
    <text evidence="2">The sequence shown here is derived from an EMBL/GenBank/DDBJ whole genome shotgun (WGS) entry which is preliminary data.</text>
</comment>
<name>A0A9D3W810_9ROSI</name>
<protein>
    <recommendedName>
        <fullName evidence="4">Transposase MuDR plant domain-containing protein</fullName>
    </recommendedName>
</protein>
<sequence length="146" mass="16027">MNRGGSSYQTTGEFELDGEKIAVISKPEPIPTEPEDGGFDGEGPNNTGGIDSSFTTYVPPPHMRNFDLATKCGLEFLKFPHRRSNHASSSTTFGDLEVGMKFSSKDALVVVVKLYSIKHGVNFHVTKSQNTGCNWSTWKPLKLFTP</sequence>
<feature type="compositionally biased region" description="Polar residues" evidence="1">
    <location>
        <begin position="1"/>
        <end position="12"/>
    </location>
</feature>
<evidence type="ECO:0008006" key="4">
    <source>
        <dbReference type="Google" id="ProtNLM"/>
    </source>
</evidence>
<evidence type="ECO:0000313" key="3">
    <source>
        <dbReference type="Proteomes" id="UP000828251"/>
    </source>
</evidence>
<reference evidence="2 3" key="1">
    <citation type="journal article" date="2021" name="Plant Biotechnol. J.">
        <title>Multi-omics assisted identification of the key and species-specific regulatory components of drought-tolerant mechanisms in Gossypium stocksii.</title>
        <authorList>
            <person name="Yu D."/>
            <person name="Ke L."/>
            <person name="Zhang D."/>
            <person name="Wu Y."/>
            <person name="Sun Y."/>
            <person name="Mei J."/>
            <person name="Sun J."/>
            <person name="Sun Y."/>
        </authorList>
    </citation>
    <scope>NUCLEOTIDE SEQUENCE [LARGE SCALE GENOMIC DNA]</scope>
    <source>
        <strain evidence="3">cv. E1</strain>
        <tissue evidence="2">Leaf</tissue>
    </source>
</reference>
<evidence type="ECO:0000313" key="2">
    <source>
        <dbReference type="EMBL" id="KAH1114332.1"/>
    </source>
</evidence>
<keyword evidence="3" id="KW-1185">Reference proteome</keyword>
<feature type="compositionally biased region" description="Polar residues" evidence="1">
    <location>
        <begin position="45"/>
        <end position="54"/>
    </location>
</feature>
<accession>A0A9D3W810</accession>
<organism evidence="2 3">
    <name type="scientific">Gossypium stocksii</name>
    <dbReference type="NCBI Taxonomy" id="47602"/>
    <lineage>
        <taxon>Eukaryota</taxon>
        <taxon>Viridiplantae</taxon>
        <taxon>Streptophyta</taxon>
        <taxon>Embryophyta</taxon>
        <taxon>Tracheophyta</taxon>
        <taxon>Spermatophyta</taxon>
        <taxon>Magnoliopsida</taxon>
        <taxon>eudicotyledons</taxon>
        <taxon>Gunneridae</taxon>
        <taxon>Pentapetalae</taxon>
        <taxon>rosids</taxon>
        <taxon>malvids</taxon>
        <taxon>Malvales</taxon>
        <taxon>Malvaceae</taxon>
        <taxon>Malvoideae</taxon>
        <taxon>Gossypium</taxon>
    </lineage>
</organism>
<feature type="region of interest" description="Disordered" evidence="1">
    <location>
        <begin position="1"/>
        <end position="54"/>
    </location>
</feature>
<evidence type="ECO:0000256" key="1">
    <source>
        <dbReference type="SAM" id="MobiDB-lite"/>
    </source>
</evidence>
<dbReference type="AlphaFoldDB" id="A0A9D3W810"/>
<dbReference type="EMBL" id="JAIQCV010000003">
    <property type="protein sequence ID" value="KAH1114332.1"/>
    <property type="molecule type" value="Genomic_DNA"/>
</dbReference>